<feature type="non-terminal residue" evidence="1">
    <location>
        <position position="1"/>
    </location>
</feature>
<sequence>SSYPRRLKKQQGRLNTRVKFEPAQPSQVGQFSAGANTPCHIEGTMKRNGEACDWKIRPGATGSIRCREKTEYFVCDTCTDLFGN</sequence>
<evidence type="ECO:0000313" key="2">
    <source>
        <dbReference type="Proteomes" id="UP001367030"/>
    </source>
</evidence>
<accession>A0ABU8WZG6</accession>
<dbReference type="Proteomes" id="UP001367030">
    <property type="component" value="Unassembled WGS sequence"/>
</dbReference>
<organism evidence="1 2">
    <name type="scientific">Variovorax robiniae</name>
    <dbReference type="NCBI Taxonomy" id="1836199"/>
    <lineage>
        <taxon>Bacteria</taxon>
        <taxon>Pseudomonadati</taxon>
        <taxon>Pseudomonadota</taxon>
        <taxon>Betaproteobacteria</taxon>
        <taxon>Burkholderiales</taxon>
        <taxon>Comamonadaceae</taxon>
        <taxon>Variovorax</taxon>
    </lineage>
</organism>
<comment type="caution">
    <text evidence="1">The sequence shown here is derived from an EMBL/GenBank/DDBJ whole genome shotgun (WGS) entry which is preliminary data.</text>
</comment>
<protein>
    <submittedName>
        <fullName evidence="1">Uncharacterized protein</fullName>
    </submittedName>
</protein>
<reference evidence="1 2" key="1">
    <citation type="submission" date="2024-03" db="EMBL/GenBank/DDBJ databases">
        <title>Novel species of the genus Variovorax.</title>
        <authorList>
            <person name="Liu Q."/>
            <person name="Xin Y.-H."/>
        </authorList>
    </citation>
    <scope>NUCLEOTIDE SEQUENCE [LARGE SCALE GENOMIC DNA]</scope>
    <source>
        <strain evidence="1 2">KACC 18901</strain>
    </source>
</reference>
<keyword evidence="2" id="KW-1185">Reference proteome</keyword>
<dbReference type="EMBL" id="JBBKZS010000001">
    <property type="protein sequence ID" value="MEJ8852926.1"/>
    <property type="molecule type" value="Genomic_DNA"/>
</dbReference>
<name>A0ABU8WZG6_9BURK</name>
<proteinExistence type="predicted"/>
<evidence type="ECO:0000313" key="1">
    <source>
        <dbReference type="EMBL" id="MEJ8852926.1"/>
    </source>
</evidence>
<gene>
    <name evidence="1" type="ORF">WKW79_00005</name>
</gene>